<dbReference type="PANTHER" id="PTHR32294:SF0">
    <property type="entry name" value="DNA POLYMERASE III SUBUNIT ALPHA"/>
    <property type="match status" value="1"/>
</dbReference>
<protein>
    <recommendedName>
        <fullName evidence="1">Bacterial DNA polymerase III alpha subunit NTPase domain-containing protein</fullName>
    </recommendedName>
</protein>
<sequence length="82" mass="9388">MIPVPDGQDFNSHLESLVKENLKNLVSNFSNDKIKEYKERVKYELDQIKTMGFSSYFLIVYDFIKWSKNNDVPVGPGRGSGA</sequence>
<feature type="non-terminal residue" evidence="2">
    <location>
        <position position="82"/>
    </location>
</feature>
<feature type="domain" description="Bacterial DNA polymerase III alpha subunit NTPase" evidence="1">
    <location>
        <begin position="13"/>
        <end position="82"/>
    </location>
</feature>
<evidence type="ECO:0000313" key="2">
    <source>
        <dbReference type="EMBL" id="RTZ88192.1"/>
    </source>
</evidence>
<dbReference type="GO" id="GO:0008408">
    <property type="term" value="F:3'-5' exonuclease activity"/>
    <property type="evidence" value="ECO:0007669"/>
    <property type="project" value="InterPro"/>
</dbReference>
<dbReference type="InterPro" id="IPR011708">
    <property type="entry name" value="DNA_pol3_alpha_NTPase_dom"/>
</dbReference>
<name>A0A432GXB0_9DELT</name>
<gene>
    <name evidence="2" type="ORF">DSY93_08920</name>
</gene>
<dbReference type="AlphaFoldDB" id="A0A432GXB0"/>
<accession>A0A432GXB0</accession>
<dbReference type="Proteomes" id="UP000288322">
    <property type="component" value="Unassembled WGS sequence"/>
</dbReference>
<evidence type="ECO:0000313" key="3">
    <source>
        <dbReference type="Proteomes" id="UP000288322"/>
    </source>
</evidence>
<dbReference type="Pfam" id="PF07733">
    <property type="entry name" value="DNA_pol3_alpha"/>
    <property type="match status" value="1"/>
</dbReference>
<reference evidence="2 3" key="1">
    <citation type="submission" date="2018-06" db="EMBL/GenBank/DDBJ databases">
        <title>Combined omics and stable isotope probing to characterize newly discovered Mariana Back-Arc vent microbial communities.</title>
        <authorList>
            <person name="Trembath-Reichert E."/>
            <person name="Huber J.A."/>
        </authorList>
    </citation>
    <scope>NUCLEOTIDE SEQUENCE [LARGE SCALE GENOMIC DNA]</scope>
    <source>
        <strain evidence="2">MAG 151</strain>
    </source>
</reference>
<proteinExistence type="predicted"/>
<dbReference type="GO" id="GO:0006260">
    <property type="term" value="P:DNA replication"/>
    <property type="evidence" value="ECO:0007669"/>
    <property type="project" value="InterPro"/>
</dbReference>
<dbReference type="InterPro" id="IPR004805">
    <property type="entry name" value="DnaE2/DnaE/PolC"/>
</dbReference>
<dbReference type="EMBL" id="QNZH01000238">
    <property type="protein sequence ID" value="RTZ88192.1"/>
    <property type="molecule type" value="Genomic_DNA"/>
</dbReference>
<organism evidence="2 3">
    <name type="scientific">SAR324 cluster bacterium</name>
    <dbReference type="NCBI Taxonomy" id="2024889"/>
    <lineage>
        <taxon>Bacteria</taxon>
        <taxon>Deltaproteobacteria</taxon>
        <taxon>SAR324 cluster</taxon>
    </lineage>
</organism>
<dbReference type="PANTHER" id="PTHR32294">
    <property type="entry name" value="DNA POLYMERASE III SUBUNIT ALPHA"/>
    <property type="match status" value="1"/>
</dbReference>
<comment type="caution">
    <text evidence="2">The sequence shown here is derived from an EMBL/GenBank/DDBJ whole genome shotgun (WGS) entry which is preliminary data.</text>
</comment>
<evidence type="ECO:0000259" key="1">
    <source>
        <dbReference type="Pfam" id="PF07733"/>
    </source>
</evidence>